<sequence length="303" mass="33589">MDISDFMIGGFAAMGAICFTNPLEVIKTRLQLQGELAARGSYVEPYKGIFDALITVIRCDGWSALEKGLVPALHFQFILNSVRLGVYKTAMNNKWMHNRNGDVSFFRGMLWGAAGGVTGSFCASPFYMVKIQLQARSNSKIAVGYQHQHTGFINAFRNILKESGFFGLWRGATGMLPRVAIGSSTQIATFSKAKSMLREYEIVTQPILNTLTAAFGAGSVVALAITPPDVISTRLYNQGTDSFGKGILYKGWWDCAHKVFRFEGLQGLYKGFWANYLRQAPHSTLVLLFFDLLISARNKYQSI</sequence>
<dbReference type="Pfam" id="PF00153">
    <property type="entry name" value="Mito_carr"/>
    <property type="match status" value="3"/>
</dbReference>
<evidence type="ECO:0000313" key="12">
    <source>
        <dbReference type="EMBL" id="JAC46905.1"/>
    </source>
</evidence>
<feature type="repeat" description="Solcar" evidence="10">
    <location>
        <begin position="103"/>
        <end position="196"/>
    </location>
</feature>
<keyword evidence="8" id="KW-0496">Mitochondrion</keyword>
<name>A0A034VYF5_BACDO</name>
<dbReference type="AlphaFoldDB" id="A0A034VYF5"/>
<evidence type="ECO:0000256" key="7">
    <source>
        <dbReference type="ARBA" id="ARBA00022989"/>
    </source>
</evidence>
<dbReference type="EMBL" id="GAKP01012048">
    <property type="protein sequence ID" value="JAC46904.1"/>
    <property type="molecule type" value="Transcribed_RNA"/>
</dbReference>
<dbReference type="GO" id="GO:0005743">
    <property type="term" value="C:mitochondrial inner membrane"/>
    <property type="evidence" value="ECO:0007669"/>
    <property type="project" value="UniProtKB-SubCell"/>
</dbReference>
<feature type="repeat" description="Solcar" evidence="10">
    <location>
        <begin position="4"/>
        <end position="93"/>
    </location>
</feature>
<keyword evidence="6" id="KW-0999">Mitochondrion inner membrane</keyword>
<proteinExistence type="inferred from homology"/>
<evidence type="ECO:0000256" key="4">
    <source>
        <dbReference type="ARBA" id="ARBA00022692"/>
    </source>
</evidence>
<evidence type="ECO:0000256" key="11">
    <source>
        <dbReference type="RuleBase" id="RU000488"/>
    </source>
</evidence>
<accession>A0A034VYF5</accession>
<evidence type="ECO:0000256" key="6">
    <source>
        <dbReference type="ARBA" id="ARBA00022792"/>
    </source>
</evidence>
<keyword evidence="4 10" id="KW-0812">Transmembrane</keyword>
<evidence type="ECO:0000256" key="9">
    <source>
        <dbReference type="ARBA" id="ARBA00023136"/>
    </source>
</evidence>
<dbReference type="OrthoDB" id="6703404at2759"/>
<dbReference type="Gene3D" id="1.50.40.10">
    <property type="entry name" value="Mitochondrial carrier domain"/>
    <property type="match status" value="1"/>
</dbReference>
<dbReference type="EMBL" id="GAKP01012047">
    <property type="protein sequence ID" value="JAC46905.1"/>
    <property type="molecule type" value="Transcribed_RNA"/>
</dbReference>
<gene>
    <name evidence="12" type="primary">S2535</name>
</gene>
<protein>
    <submittedName>
        <fullName evidence="12">Solute carrier family 25 member 35</fullName>
    </submittedName>
</protein>
<keyword evidence="7" id="KW-1133">Transmembrane helix</keyword>
<keyword evidence="3 11" id="KW-0813">Transport</keyword>
<comment type="similarity">
    <text evidence="2 11">Belongs to the mitochondrial carrier (TC 2.A.29) family.</text>
</comment>
<evidence type="ECO:0000256" key="8">
    <source>
        <dbReference type="ARBA" id="ARBA00023128"/>
    </source>
</evidence>
<evidence type="ECO:0000256" key="2">
    <source>
        <dbReference type="ARBA" id="ARBA00006375"/>
    </source>
</evidence>
<evidence type="ECO:0000256" key="5">
    <source>
        <dbReference type="ARBA" id="ARBA00022737"/>
    </source>
</evidence>
<evidence type="ECO:0000256" key="3">
    <source>
        <dbReference type="ARBA" id="ARBA00022448"/>
    </source>
</evidence>
<keyword evidence="5" id="KW-0677">Repeat</keyword>
<dbReference type="PANTHER" id="PTHR45928">
    <property type="entry name" value="RE38146P"/>
    <property type="match status" value="1"/>
</dbReference>
<feature type="repeat" description="Solcar" evidence="10">
    <location>
        <begin position="205"/>
        <end position="296"/>
    </location>
</feature>
<dbReference type="SUPFAM" id="SSF103506">
    <property type="entry name" value="Mitochondrial carrier"/>
    <property type="match status" value="1"/>
</dbReference>
<comment type="subcellular location">
    <subcellularLocation>
        <location evidence="1">Mitochondrion inner membrane</location>
        <topology evidence="1">Multi-pass membrane protein</topology>
    </subcellularLocation>
</comment>
<reference evidence="12" key="1">
    <citation type="journal article" date="2014" name="BMC Genomics">
        <title>Characterizing the developmental transcriptome of the oriental fruit fly, Bactrocera dorsalis (Diptera: Tephritidae) through comparative genomic analysis with Drosophila melanogaster utilizing modENCODE datasets.</title>
        <authorList>
            <person name="Geib S.M."/>
            <person name="Calla B."/>
            <person name="Hall B."/>
            <person name="Hou S."/>
            <person name="Manoukis N.C."/>
        </authorList>
    </citation>
    <scope>NUCLEOTIDE SEQUENCE</scope>
    <source>
        <strain evidence="12">Punador</strain>
    </source>
</reference>
<organism evidence="12">
    <name type="scientific">Bactrocera dorsalis</name>
    <name type="common">Oriental fruit fly</name>
    <name type="synonym">Dacus dorsalis</name>
    <dbReference type="NCBI Taxonomy" id="27457"/>
    <lineage>
        <taxon>Eukaryota</taxon>
        <taxon>Metazoa</taxon>
        <taxon>Ecdysozoa</taxon>
        <taxon>Arthropoda</taxon>
        <taxon>Hexapoda</taxon>
        <taxon>Insecta</taxon>
        <taxon>Pterygota</taxon>
        <taxon>Neoptera</taxon>
        <taxon>Endopterygota</taxon>
        <taxon>Diptera</taxon>
        <taxon>Brachycera</taxon>
        <taxon>Muscomorpha</taxon>
        <taxon>Tephritoidea</taxon>
        <taxon>Tephritidae</taxon>
        <taxon>Bactrocera</taxon>
        <taxon>Bactrocera</taxon>
    </lineage>
</organism>
<dbReference type="InterPro" id="IPR051508">
    <property type="entry name" value="Mito_Carrier_Antiporter"/>
</dbReference>
<evidence type="ECO:0000256" key="10">
    <source>
        <dbReference type="PROSITE-ProRule" id="PRU00282"/>
    </source>
</evidence>
<dbReference type="InterPro" id="IPR018108">
    <property type="entry name" value="MCP_transmembrane"/>
</dbReference>
<evidence type="ECO:0000256" key="1">
    <source>
        <dbReference type="ARBA" id="ARBA00004448"/>
    </source>
</evidence>
<keyword evidence="9 10" id="KW-0472">Membrane</keyword>
<dbReference type="InterPro" id="IPR023395">
    <property type="entry name" value="MCP_dom_sf"/>
</dbReference>
<dbReference type="PROSITE" id="PS50920">
    <property type="entry name" value="SOLCAR"/>
    <property type="match status" value="3"/>
</dbReference>
<dbReference type="PANTHER" id="PTHR45928:SF1">
    <property type="entry name" value="RE38146P"/>
    <property type="match status" value="1"/>
</dbReference>